<dbReference type="GO" id="GO:0006935">
    <property type="term" value="P:chemotaxis"/>
    <property type="evidence" value="ECO:0007669"/>
    <property type="project" value="InterPro"/>
</dbReference>
<dbReference type="CDD" id="cd06225">
    <property type="entry name" value="HAMP"/>
    <property type="match status" value="1"/>
</dbReference>
<dbReference type="Pfam" id="PF00015">
    <property type="entry name" value="MCPsignal"/>
    <property type="match status" value="1"/>
</dbReference>
<proteinExistence type="inferred from homology"/>
<feature type="transmembrane region" description="Helical" evidence="5">
    <location>
        <begin position="26"/>
        <end position="44"/>
    </location>
</feature>
<feature type="transmembrane region" description="Helical" evidence="5">
    <location>
        <begin position="214"/>
        <end position="237"/>
    </location>
</feature>
<dbReference type="SMART" id="SM00304">
    <property type="entry name" value="HAMP"/>
    <property type="match status" value="1"/>
</dbReference>
<evidence type="ECO:0000256" key="1">
    <source>
        <dbReference type="ARBA" id="ARBA00004370"/>
    </source>
</evidence>
<comment type="caution">
    <text evidence="8">The sequence shown here is derived from an EMBL/GenBank/DDBJ whole genome shotgun (WGS) entry which is preliminary data.</text>
</comment>
<evidence type="ECO:0000259" key="6">
    <source>
        <dbReference type="PROSITE" id="PS50111"/>
    </source>
</evidence>
<dbReference type="Gene3D" id="1.10.287.950">
    <property type="entry name" value="Methyl-accepting chemotaxis protein"/>
    <property type="match status" value="1"/>
</dbReference>
<dbReference type="EMBL" id="LOSJ02000002">
    <property type="protein sequence ID" value="PNM55897.1"/>
    <property type="molecule type" value="Genomic_DNA"/>
</dbReference>
<protein>
    <submittedName>
        <fullName evidence="8">Methyl-accepting chemotaxis protein</fullName>
    </submittedName>
</protein>
<dbReference type="InterPro" id="IPR024478">
    <property type="entry name" value="HlyB_4HB_MCP"/>
</dbReference>
<keyword evidence="2 4" id="KW-0807">Transducer</keyword>
<keyword evidence="5" id="KW-0472">Membrane</keyword>
<keyword evidence="5" id="KW-0812">Transmembrane</keyword>
<dbReference type="AlphaFoldDB" id="A0A2J9UWJ0"/>
<keyword evidence="5" id="KW-1133">Transmembrane helix</keyword>
<dbReference type="RefSeq" id="WP_000203379.1">
    <property type="nucleotide sequence ID" value="NZ_CAWMSS010000001.1"/>
</dbReference>
<feature type="domain" description="HAMP" evidence="7">
    <location>
        <begin position="238"/>
        <end position="290"/>
    </location>
</feature>
<dbReference type="SMART" id="SM00283">
    <property type="entry name" value="MA"/>
    <property type="match status" value="1"/>
</dbReference>
<dbReference type="PROSITE" id="PS50111">
    <property type="entry name" value="CHEMOTAXIS_TRANSDUC_2"/>
    <property type="match status" value="1"/>
</dbReference>
<keyword evidence="9" id="KW-1185">Reference proteome</keyword>
<feature type="domain" description="Methyl-accepting transducer" evidence="6">
    <location>
        <begin position="295"/>
        <end position="531"/>
    </location>
</feature>
<dbReference type="CDD" id="cd11386">
    <property type="entry name" value="MCP_signal"/>
    <property type="match status" value="1"/>
</dbReference>
<sequence>MTSNSLNSAHRKNAKSTTNSLHSVGFRLKLIVVLIVVSILFLGFKGLTGMQNASNSIETLYSKGMQHTIRAGRILDELGSARSQLLLSFQHDPSSEYAQMHDHPIERHIEDIEASIGGLHQIVDNEILTTELDVDEKSVILTLKDKLDQVTQNGFEPALMQIKAKNYDAANLILLQKINPLYGDIKQAAEAFLEIQIKEGKANFSASEHDIRQFIWSVGLLGALALIVTTTLALLIAKRVNNAVHQLADSATNIADGDLTQRIPVTGSDEFSDIAEYVNRIVSSFQHVISNNRHSISALATAAEQNASVAMQTKQNIVEQQSQTQQIATAIHQFTATVHEVAQSAGLAAEASEEAEQAAAQGRKVVNENIAMIEGLSNDLQQMLEAMQLLAKDSEDIGSVVDVIQSISEQTNLLALNAAIEAARAGEQGRGFAVVADEVRTLASRTQESTKQILQTVQRLQQSSRDSTQMIEQGVDSASKAVEKARLAGTALSQISANVDRISNMNTQIATASEEQSAVTEEINKNISAISEISNQTAVGAQQSSEATLELARLADNMQQEVARYKA</sequence>
<evidence type="ECO:0000256" key="4">
    <source>
        <dbReference type="PROSITE-ProRule" id="PRU00284"/>
    </source>
</evidence>
<dbReference type="Pfam" id="PF12729">
    <property type="entry name" value="4HB_MCP_1"/>
    <property type="match status" value="1"/>
</dbReference>
<evidence type="ECO:0000313" key="8">
    <source>
        <dbReference type="EMBL" id="PNM55897.1"/>
    </source>
</evidence>
<dbReference type="PANTHER" id="PTHR32089">
    <property type="entry name" value="METHYL-ACCEPTING CHEMOTAXIS PROTEIN MCPB"/>
    <property type="match status" value="1"/>
</dbReference>
<accession>A0A2J9UWJ0</accession>
<dbReference type="InterPro" id="IPR004090">
    <property type="entry name" value="Chemotax_Me-accpt_rcpt"/>
</dbReference>
<dbReference type="InterPro" id="IPR003660">
    <property type="entry name" value="HAMP_dom"/>
</dbReference>
<evidence type="ECO:0000313" key="9">
    <source>
        <dbReference type="Proteomes" id="UP000053748"/>
    </source>
</evidence>
<dbReference type="STRING" id="674.VM_06720"/>
<dbReference type="PANTHER" id="PTHR32089:SF120">
    <property type="entry name" value="METHYL-ACCEPTING CHEMOTAXIS PROTEIN TLPQ"/>
    <property type="match status" value="1"/>
</dbReference>
<evidence type="ECO:0000256" key="3">
    <source>
        <dbReference type="ARBA" id="ARBA00029447"/>
    </source>
</evidence>
<name>A0A2J9UWJ0_VIBMI</name>
<dbReference type="PROSITE" id="PS50885">
    <property type="entry name" value="HAMP"/>
    <property type="match status" value="1"/>
</dbReference>
<dbReference type="InterPro" id="IPR004089">
    <property type="entry name" value="MCPsignal_dom"/>
</dbReference>
<dbReference type="GO" id="GO:0007165">
    <property type="term" value="P:signal transduction"/>
    <property type="evidence" value="ECO:0007669"/>
    <property type="project" value="UniProtKB-KW"/>
</dbReference>
<dbReference type="Pfam" id="PF00672">
    <property type="entry name" value="HAMP"/>
    <property type="match status" value="1"/>
</dbReference>
<comment type="similarity">
    <text evidence="3">Belongs to the methyl-accepting chemotaxis (MCP) protein family.</text>
</comment>
<comment type="subcellular location">
    <subcellularLocation>
        <location evidence="1">Membrane</location>
    </subcellularLocation>
</comment>
<organism evidence="8 9">
    <name type="scientific">Vibrio mimicus</name>
    <dbReference type="NCBI Taxonomy" id="674"/>
    <lineage>
        <taxon>Bacteria</taxon>
        <taxon>Pseudomonadati</taxon>
        <taxon>Pseudomonadota</taxon>
        <taxon>Gammaproteobacteria</taxon>
        <taxon>Vibrionales</taxon>
        <taxon>Vibrionaceae</taxon>
        <taxon>Vibrio</taxon>
    </lineage>
</organism>
<gene>
    <name evidence="8" type="ORF">AL544_007345</name>
</gene>
<dbReference type="SUPFAM" id="SSF58104">
    <property type="entry name" value="Methyl-accepting chemotaxis protein (MCP) signaling domain"/>
    <property type="match status" value="1"/>
</dbReference>
<evidence type="ECO:0000256" key="5">
    <source>
        <dbReference type="SAM" id="Phobius"/>
    </source>
</evidence>
<dbReference type="OrthoDB" id="9781845at2"/>
<dbReference type="GO" id="GO:0004888">
    <property type="term" value="F:transmembrane signaling receptor activity"/>
    <property type="evidence" value="ECO:0007669"/>
    <property type="project" value="InterPro"/>
</dbReference>
<dbReference type="PRINTS" id="PR00260">
    <property type="entry name" value="CHEMTRNSDUCR"/>
</dbReference>
<dbReference type="FunFam" id="1.10.287.950:FF:000001">
    <property type="entry name" value="Methyl-accepting chemotaxis sensory transducer"/>
    <property type="match status" value="1"/>
</dbReference>
<evidence type="ECO:0000256" key="2">
    <source>
        <dbReference type="ARBA" id="ARBA00023224"/>
    </source>
</evidence>
<reference evidence="8" key="1">
    <citation type="submission" date="2017-12" db="EMBL/GenBank/DDBJ databases">
        <title>FDA dAtabase for Regulatory Grade micrObial Sequences (FDA-ARGOS): Supporting development and validation of Infectious Disease Dx tests.</title>
        <authorList>
            <person name="Hoffmann M."/>
            <person name="Allard M."/>
            <person name="Evans P."/>
            <person name="Brown E."/>
            <person name="Tallon L.J."/>
            <person name="Sadzewicz L."/>
            <person name="Sengamalay N."/>
            <person name="Ott S."/>
            <person name="Godinez A."/>
            <person name="Nagaraj S."/>
            <person name="Vavikolanu K."/>
            <person name="Aluvathingal J."/>
            <person name="Nadendla S."/>
            <person name="Hobson J."/>
            <person name="Sichtig H."/>
        </authorList>
    </citation>
    <scope>NUCLEOTIDE SEQUENCE [LARGE SCALE GENOMIC DNA]</scope>
    <source>
        <strain evidence="8">FDAARGOS_113</strain>
    </source>
</reference>
<dbReference type="GO" id="GO:0016020">
    <property type="term" value="C:membrane"/>
    <property type="evidence" value="ECO:0007669"/>
    <property type="project" value="UniProtKB-SubCell"/>
</dbReference>
<dbReference type="Proteomes" id="UP000053748">
    <property type="component" value="Unassembled WGS sequence"/>
</dbReference>
<evidence type="ECO:0000259" key="7">
    <source>
        <dbReference type="PROSITE" id="PS50885"/>
    </source>
</evidence>